<dbReference type="PANTHER" id="PTHR12981:SF0">
    <property type="entry name" value="ZINC FINGER PROTEIN-LIKE 1"/>
    <property type="match status" value="1"/>
</dbReference>
<dbReference type="STRING" id="70415.A0A5S6QWE2"/>
<keyword evidence="7 11" id="KW-0862">Zinc</keyword>
<keyword evidence="8 11" id="KW-1133">Transmembrane helix</keyword>
<dbReference type="GO" id="GO:0016020">
    <property type="term" value="C:membrane"/>
    <property type="evidence" value="ECO:0007669"/>
    <property type="project" value="UniProtKB-SubCell"/>
</dbReference>
<dbReference type="GO" id="GO:0005794">
    <property type="term" value="C:Golgi apparatus"/>
    <property type="evidence" value="ECO:0007669"/>
    <property type="project" value="TreeGrafter"/>
</dbReference>
<feature type="domain" description="RING-type" evidence="13">
    <location>
        <begin position="53"/>
        <end position="103"/>
    </location>
</feature>
<dbReference type="Gene3D" id="3.30.40.10">
    <property type="entry name" value="Zinc/RING finger domain, C3HC4 (zinc finger)"/>
    <property type="match status" value="1"/>
</dbReference>
<dbReference type="GO" id="GO:0008270">
    <property type="term" value="F:zinc ion binding"/>
    <property type="evidence" value="ECO:0007669"/>
    <property type="project" value="UniProtKB-UniRule"/>
</dbReference>
<dbReference type="CDD" id="cd16487">
    <property type="entry name" value="mRING-H2-C3DHC3_ZFPL1"/>
    <property type="match status" value="1"/>
</dbReference>
<accession>A0A5S6QWE2</accession>
<keyword evidence="5 11" id="KW-0479">Metal-binding</keyword>
<evidence type="ECO:0000256" key="3">
    <source>
        <dbReference type="ARBA" id="ARBA00013701"/>
    </source>
</evidence>
<evidence type="ECO:0000256" key="1">
    <source>
        <dbReference type="ARBA" id="ARBA00004167"/>
    </source>
</evidence>
<dbReference type="WBParaSite" id="TMUE_3000011419.1">
    <property type="protein sequence ID" value="TMUE_3000011419.1"/>
    <property type="gene ID" value="WBGene00294071"/>
</dbReference>
<dbReference type="Pfam" id="PF25998">
    <property type="entry name" value="U-box_ZFPL1"/>
    <property type="match status" value="1"/>
</dbReference>
<comment type="subcellular location">
    <subcellularLocation>
        <location evidence="1 11">Membrane</location>
        <topology evidence="1 11">Single-pass membrane protein</topology>
    </subcellularLocation>
</comment>
<reference evidence="15" key="1">
    <citation type="submission" date="2019-12" db="UniProtKB">
        <authorList>
            <consortium name="WormBaseParasite"/>
        </authorList>
    </citation>
    <scope>IDENTIFICATION</scope>
</reference>
<evidence type="ECO:0000256" key="7">
    <source>
        <dbReference type="ARBA" id="ARBA00022833"/>
    </source>
</evidence>
<dbReference type="InterPro" id="IPR001841">
    <property type="entry name" value="Znf_RING"/>
</dbReference>
<evidence type="ECO:0000256" key="12">
    <source>
        <dbReference type="SAM" id="MobiDB-lite"/>
    </source>
</evidence>
<evidence type="ECO:0000313" key="15">
    <source>
        <dbReference type="WBParaSite" id="TMUE_3000011419.1"/>
    </source>
</evidence>
<dbReference type="SUPFAM" id="SSF57850">
    <property type="entry name" value="RING/U-box"/>
    <property type="match status" value="1"/>
</dbReference>
<evidence type="ECO:0000256" key="10">
    <source>
        <dbReference type="PROSITE-ProRule" id="PRU00175"/>
    </source>
</evidence>
<evidence type="ECO:0000256" key="8">
    <source>
        <dbReference type="ARBA" id="ARBA00022989"/>
    </source>
</evidence>
<name>A0A5S6QWE2_TRIMR</name>
<proteinExistence type="inferred from homology"/>
<dbReference type="InterPro" id="IPR013083">
    <property type="entry name" value="Znf_RING/FYVE/PHD"/>
</dbReference>
<dbReference type="InterPro" id="IPR058730">
    <property type="entry name" value="U-box_ZFPL1-like"/>
</dbReference>
<keyword evidence="6 10" id="KW-0863">Zinc-finger</keyword>
<keyword evidence="4 11" id="KW-0812">Transmembrane</keyword>
<evidence type="ECO:0000256" key="11">
    <source>
        <dbReference type="RuleBase" id="RU369078"/>
    </source>
</evidence>
<evidence type="ECO:0000256" key="4">
    <source>
        <dbReference type="ARBA" id="ARBA00022692"/>
    </source>
</evidence>
<dbReference type="PANTHER" id="PTHR12981">
    <property type="entry name" value="ZINC FINGER PROTEIN-LIKE 1"/>
    <property type="match status" value="1"/>
</dbReference>
<evidence type="ECO:0000256" key="2">
    <source>
        <dbReference type="ARBA" id="ARBA00005561"/>
    </source>
</evidence>
<dbReference type="Pfam" id="PF25993">
    <property type="entry name" value="zf-B_box_ZFPL1"/>
    <property type="match status" value="1"/>
</dbReference>
<sequence>MGLCKCPKKIVTQMFCYEHRVNVCEYCLTEDHARCIVQNYLSWLNDSDYDDTCSLCKMKLSDPNFSCVRLLCLHVFHVECLDKWAHNLPSNTAPAGYKCTVCEAMIFPRPNQIGPMVDALKASLGSAEWARVGLSRMQAANNQSAKNVYASLGVAKDEEEVRNERSSYRTVAGRRSSESEQRTLDKTSSTSLLLDDEERKYRRRSRIPDLVRTLKSKLLPRKPQFKGSFHCHRKLLIFLLFVIGFFVILVLTDRLHGLKLPADDVFRDPNVRVGKND</sequence>
<comment type="similarity">
    <text evidence="2 11">Belongs to the ZFPL1 family.</text>
</comment>
<feature type="compositionally biased region" description="Basic and acidic residues" evidence="12">
    <location>
        <begin position="175"/>
        <end position="185"/>
    </location>
</feature>
<evidence type="ECO:0000256" key="9">
    <source>
        <dbReference type="ARBA" id="ARBA00023136"/>
    </source>
</evidence>
<organism evidence="14 15">
    <name type="scientific">Trichuris muris</name>
    <name type="common">Mouse whipworm</name>
    <dbReference type="NCBI Taxonomy" id="70415"/>
    <lineage>
        <taxon>Eukaryota</taxon>
        <taxon>Metazoa</taxon>
        <taxon>Ecdysozoa</taxon>
        <taxon>Nematoda</taxon>
        <taxon>Enoplea</taxon>
        <taxon>Dorylaimia</taxon>
        <taxon>Trichinellida</taxon>
        <taxon>Trichuridae</taxon>
        <taxon>Trichuris</taxon>
    </lineage>
</organism>
<dbReference type="PROSITE" id="PS50089">
    <property type="entry name" value="ZF_RING_2"/>
    <property type="match status" value="1"/>
</dbReference>
<dbReference type="InterPro" id="IPR058731">
    <property type="entry name" value="Znf-B_box_ZFPL1-like"/>
</dbReference>
<evidence type="ECO:0000313" key="14">
    <source>
        <dbReference type="Proteomes" id="UP000046395"/>
    </source>
</evidence>
<protein>
    <recommendedName>
        <fullName evidence="3 11">Zinc finger protein-like 1 homolog</fullName>
    </recommendedName>
</protein>
<dbReference type="AlphaFoldDB" id="A0A5S6QWE2"/>
<feature type="transmembrane region" description="Helical" evidence="11">
    <location>
        <begin position="235"/>
        <end position="252"/>
    </location>
</feature>
<keyword evidence="9 11" id="KW-0472">Membrane</keyword>
<evidence type="ECO:0000256" key="5">
    <source>
        <dbReference type="ARBA" id="ARBA00022723"/>
    </source>
</evidence>
<evidence type="ECO:0000259" key="13">
    <source>
        <dbReference type="PROSITE" id="PS50089"/>
    </source>
</evidence>
<keyword evidence="14" id="KW-1185">Reference proteome</keyword>
<evidence type="ECO:0000256" key="6">
    <source>
        <dbReference type="ARBA" id="ARBA00022771"/>
    </source>
</evidence>
<feature type="region of interest" description="Disordered" evidence="12">
    <location>
        <begin position="165"/>
        <end position="190"/>
    </location>
</feature>
<dbReference type="InterPro" id="IPR039043">
    <property type="entry name" value="ZFPL1"/>
</dbReference>
<dbReference type="Proteomes" id="UP000046395">
    <property type="component" value="Unassembled WGS sequence"/>
</dbReference>